<dbReference type="SUPFAM" id="SSF51011">
    <property type="entry name" value="Glycosyl hydrolase domain"/>
    <property type="match status" value="1"/>
</dbReference>
<protein>
    <recommendedName>
        <fullName evidence="4">non-reducing end alpha-L-arabinofuranosidase</fullName>
        <ecNumber evidence="4">3.2.1.55</ecNumber>
    </recommendedName>
</protein>
<name>A0A0F5FVP1_9HYPH</name>
<dbReference type="PATRIC" id="fig|443610.3.peg.3915"/>
<dbReference type="GO" id="GO:0000272">
    <property type="term" value="P:polysaccharide catabolic process"/>
    <property type="evidence" value="ECO:0007669"/>
    <property type="project" value="TreeGrafter"/>
</dbReference>
<evidence type="ECO:0000313" key="9">
    <source>
        <dbReference type="EMBL" id="KKB12615.1"/>
    </source>
</evidence>
<dbReference type="Pfam" id="PF06964">
    <property type="entry name" value="Alpha-L-AF_C"/>
    <property type="match status" value="1"/>
</dbReference>
<dbReference type="InterPro" id="IPR013780">
    <property type="entry name" value="Glyco_hydro_b"/>
</dbReference>
<evidence type="ECO:0000256" key="3">
    <source>
        <dbReference type="ARBA" id="ARBA00011165"/>
    </source>
</evidence>
<keyword evidence="7" id="KW-0326">Glycosidase</keyword>
<dbReference type="EC" id="3.2.1.55" evidence="4"/>
<dbReference type="PANTHER" id="PTHR43576:SF3">
    <property type="entry name" value="ALPHA-L-ARABINOFURANOSIDASE C"/>
    <property type="match status" value="1"/>
</dbReference>
<evidence type="ECO:0000256" key="7">
    <source>
        <dbReference type="ARBA" id="ARBA00023295"/>
    </source>
</evidence>
<dbReference type="OrthoDB" id="9758333at2"/>
<keyword evidence="5" id="KW-0378">Hydrolase</keyword>
<dbReference type="InterPro" id="IPR017853">
    <property type="entry name" value="GH"/>
</dbReference>
<dbReference type="STRING" id="443610.VE25_06800"/>
<evidence type="ECO:0000256" key="5">
    <source>
        <dbReference type="ARBA" id="ARBA00022801"/>
    </source>
</evidence>
<evidence type="ECO:0000313" key="10">
    <source>
        <dbReference type="Proteomes" id="UP000033632"/>
    </source>
</evidence>
<comment type="catalytic activity">
    <reaction evidence="1">
        <text>Hydrolysis of terminal non-reducing alpha-L-arabinofuranoside residues in alpha-L-arabinosides.</text>
        <dbReference type="EC" id="3.2.1.55"/>
    </reaction>
</comment>
<evidence type="ECO:0000256" key="4">
    <source>
        <dbReference type="ARBA" id="ARBA00012670"/>
    </source>
</evidence>
<dbReference type="Proteomes" id="UP000033632">
    <property type="component" value="Unassembled WGS sequence"/>
</dbReference>
<dbReference type="AlphaFoldDB" id="A0A0F5FVP1"/>
<dbReference type="SMART" id="SM00813">
    <property type="entry name" value="Alpha-L-AF_C"/>
    <property type="match status" value="1"/>
</dbReference>
<reference evidence="9 10" key="1">
    <citation type="submission" date="2015-03" db="EMBL/GenBank/DDBJ databases">
        <authorList>
            <person name="Hassan Y.I."/>
            <person name="Lepp D."/>
            <person name="Li X.-Z."/>
            <person name="Zhou T."/>
        </authorList>
    </citation>
    <scope>NUCLEOTIDE SEQUENCE [LARGE SCALE GENOMIC DNA]</scope>
    <source>
        <strain evidence="9 10">BD-c194</strain>
    </source>
</reference>
<keyword evidence="6" id="KW-0119">Carbohydrate metabolism</keyword>
<keyword evidence="10" id="KW-1185">Reference proteome</keyword>
<proteinExistence type="inferred from homology"/>
<dbReference type="GO" id="GO:0046373">
    <property type="term" value="P:L-arabinose metabolic process"/>
    <property type="evidence" value="ECO:0007669"/>
    <property type="project" value="InterPro"/>
</dbReference>
<evidence type="ECO:0000256" key="6">
    <source>
        <dbReference type="ARBA" id="ARBA00023277"/>
    </source>
</evidence>
<dbReference type="InterPro" id="IPR055235">
    <property type="entry name" value="ASD1_cat"/>
</dbReference>
<sequence>MTRASVIVDKDFVLSDLDRRVFGQFAEHMGRCIYGGIYEPGHPTADEDGFRQDVIELVKELGCTIVRYPGGNMLSGYNWEDGIGPKDKRPRRLELSRFVTETNQMGTDEFIKWCRKTGIEPMLATNVASRDLNGAWGHVEYCNIRGGTTMSDRRRANGFEEPHNVKFWCVGNEPDGRWQIAQKTAREYGRIVAEAAKIIKWIDKDIVVAASASSNRNMSHYGDWERVVLENAFDYIDFLAPHTYFKNNPDTMEFFANIDLMDAYIKETVAMCDAVAAQKRSPKRIMLSFDEWNIAARWKYEDKFAKKGEWPEVLPLIEDVYTVEDALLIGGAMQTLINNGDRVKAACFAQLINVIAPIMTQDNGPAWRQTIFWPLSLASRYGRGRIMRQTVSSEYTTTKAAADIPYLVSTVLHQEEEGQTVVFALNRNLHEPMDLTVALKGLGATRILATHEIANADLKATNTRDNPDNIRPGTITDVALEGETLSARLKPASWNVIVVN</sequence>
<evidence type="ECO:0000256" key="2">
    <source>
        <dbReference type="ARBA" id="ARBA00007186"/>
    </source>
</evidence>
<dbReference type="RefSeq" id="WP_046107824.1">
    <property type="nucleotide sequence ID" value="NZ_JZEX01000061.1"/>
</dbReference>
<dbReference type="InterPro" id="IPR010720">
    <property type="entry name" value="Alpha-L-AF_C"/>
</dbReference>
<comment type="subunit">
    <text evidence="3">Homohexamer; trimer of dimers.</text>
</comment>
<feature type="domain" description="Alpha-L-arabinofuranosidase C-terminal" evidence="8">
    <location>
        <begin position="290"/>
        <end position="493"/>
    </location>
</feature>
<dbReference type="Gene3D" id="2.60.40.1180">
    <property type="entry name" value="Golgi alpha-mannosidase II"/>
    <property type="match status" value="1"/>
</dbReference>
<comment type="caution">
    <text evidence="9">The sequence shown here is derived from an EMBL/GenBank/DDBJ whole genome shotgun (WGS) entry which is preliminary data.</text>
</comment>
<organism evidence="9 10">
    <name type="scientific">Devosia geojensis</name>
    <dbReference type="NCBI Taxonomy" id="443610"/>
    <lineage>
        <taxon>Bacteria</taxon>
        <taxon>Pseudomonadati</taxon>
        <taxon>Pseudomonadota</taxon>
        <taxon>Alphaproteobacteria</taxon>
        <taxon>Hyphomicrobiales</taxon>
        <taxon>Devosiaceae</taxon>
        <taxon>Devosia</taxon>
    </lineage>
</organism>
<dbReference type="EMBL" id="JZEX01000061">
    <property type="protein sequence ID" value="KKB12615.1"/>
    <property type="molecule type" value="Genomic_DNA"/>
</dbReference>
<accession>A0A0F5FVP1</accession>
<dbReference type="Pfam" id="PF22848">
    <property type="entry name" value="ASD1_dom"/>
    <property type="match status" value="1"/>
</dbReference>
<comment type="similarity">
    <text evidence="2">Belongs to the glycosyl hydrolase 51 family.</text>
</comment>
<dbReference type="Gene3D" id="3.20.20.80">
    <property type="entry name" value="Glycosidases"/>
    <property type="match status" value="1"/>
</dbReference>
<evidence type="ECO:0000256" key="1">
    <source>
        <dbReference type="ARBA" id="ARBA00001462"/>
    </source>
</evidence>
<evidence type="ECO:0000259" key="8">
    <source>
        <dbReference type="SMART" id="SM00813"/>
    </source>
</evidence>
<dbReference type="SUPFAM" id="SSF51445">
    <property type="entry name" value="(Trans)glycosidases"/>
    <property type="match status" value="1"/>
</dbReference>
<gene>
    <name evidence="9" type="ORF">VE25_06800</name>
</gene>
<dbReference type="PANTHER" id="PTHR43576">
    <property type="entry name" value="ALPHA-L-ARABINOFURANOSIDASE C-RELATED"/>
    <property type="match status" value="1"/>
</dbReference>
<dbReference type="GO" id="GO:0046556">
    <property type="term" value="F:alpha-L-arabinofuranosidase activity"/>
    <property type="evidence" value="ECO:0007669"/>
    <property type="project" value="UniProtKB-EC"/>
</dbReference>